<name>A0ABU5CTX8_9BACI</name>
<dbReference type="RefSeq" id="WP_320380477.1">
    <property type="nucleotide sequence ID" value="NZ_JAWDIQ010000002.1"/>
</dbReference>
<evidence type="ECO:0000313" key="1">
    <source>
        <dbReference type="EMBL" id="MDY0409685.1"/>
    </source>
</evidence>
<evidence type="ECO:0000313" key="2">
    <source>
        <dbReference type="Proteomes" id="UP001275315"/>
    </source>
</evidence>
<keyword evidence="2" id="KW-1185">Reference proteome</keyword>
<gene>
    <name evidence="1" type="ORF">RWD45_15310</name>
</gene>
<dbReference type="EMBL" id="JAWDIQ010000002">
    <property type="protein sequence ID" value="MDY0409685.1"/>
    <property type="molecule type" value="Genomic_DNA"/>
</dbReference>
<protein>
    <recommendedName>
        <fullName evidence="3">DUF4367 domain-containing protein</fullName>
    </recommendedName>
</protein>
<accession>A0ABU5CTX8</accession>
<reference evidence="1 2" key="1">
    <citation type="submission" date="2023-10" db="EMBL/GenBank/DDBJ databases">
        <title>Virgibacillus soli CC-YMP-6 genome.</title>
        <authorList>
            <person name="Miliotis G."/>
            <person name="Sengupta P."/>
            <person name="Hameed A."/>
            <person name="Chuvochina M."/>
            <person name="Mcdonagh F."/>
            <person name="Simpson A.C."/>
            <person name="Singh N.K."/>
            <person name="Rekha P.D."/>
            <person name="Raman K."/>
            <person name="Hugenholtz P."/>
            <person name="Venkateswaran K."/>
        </authorList>
    </citation>
    <scope>NUCLEOTIDE SEQUENCE [LARGE SCALE GENOMIC DNA]</scope>
    <source>
        <strain evidence="1 2">CC-YMP-6</strain>
    </source>
</reference>
<proteinExistence type="predicted"/>
<comment type="caution">
    <text evidence="1">The sequence shown here is derived from an EMBL/GenBank/DDBJ whole genome shotgun (WGS) entry which is preliminary data.</text>
</comment>
<dbReference type="Proteomes" id="UP001275315">
    <property type="component" value="Unassembled WGS sequence"/>
</dbReference>
<sequence length="138" mass="16152">MDYKPIDLAIKECEANFNKKPILPSIIPPVPFTHNLGRCDKNKDWLEIKFFNEELPENHYKLDIFLDKDRIAVEEVSIKKTYVLENGETAFLVDMDEHFDTFIFNANNWQYVLSIDKRITGQVPPTILKNIANSIHTR</sequence>
<evidence type="ECO:0008006" key="3">
    <source>
        <dbReference type="Google" id="ProtNLM"/>
    </source>
</evidence>
<organism evidence="1 2">
    <name type="scientific">Paracerasibacillus soli</name>
    <dbReference type="NCBI Taxonomy" id="480284"/>
    <lineage>
        <taxon>Bacteria</taxon>
        <taxon>Bacillati</taxon>
        <taxon>Bacillota</taxon>
        <taxon>Bacilli</taxon>
        <taxon>Bacillales</taxon>
        <taxon>Bacillaceae</taxon>
        <taxon>Paracerasibacillus</taxon>
    </lineage>
</organism>